<evidence type="ECO:0000313" key="2">
    <source>
        <dbReference type="EMBL" id="EEF24280.1"/>
    </source>
</evidence>
<evidence type="ECO:0000313" key="3">
    <source>
        <dbReference type="Proteomes" id="UP000008311"/>
    </source>
</evidence>
<dbReference type="InParanoid" id="B9TIN2"/>
<gene>
    <name evidence="2" type="ORF">RCOM_1806700</name>
</gene>
<evidence type="ECO:0000256" key="1">
    <source>
        <dbReference type="SAM" id="MobiDB-lite"/>
    </source>
</evidence>
<name>B9TIN2_RICCO</name>
<organism evidence="2 3">
    <name type="scientific">Ricinus communis</name>
    <name type="common">Castor bean</name>
    <dbReference type="NCBI Taxonomy" id="3988"/>
    <lineage>
        <taxon>Eukaryota</taxon>
        <taxon>Viridiplantae</taxon>
        <taxon>Streptophyta</taxon>
        <taxon>Embryophyta</taxon>
        <taxon>Tracheophyta</taxon>
        <taxon>Spermatophyta</taxon>
        <taxon>Magnoliopsida</taxon>
        <taxon>eudicotyledons</taxon>
        <taxon>Gunneridae</taxon>
        <taxon>Pentapetalae</taxon>
        <taxon>rosids</taxon>
        <taxon>fabids</taxon>
        <taxon>Malpighiales</taxon>
        <taxon>Euphorbiaceae</taxon>
        <taxon>Acalyphoideae</taxon>
        <taxon>Acalypheae</taxon>
        <taxon>Ricinus</taxon>
    </lineage>
</organism>
<keyword evidence="3" id="KW-1185">Reference proteome</keyword>
<accession>B9TIN2</accession>
<feature type="compositionally biased region" description="Low complexity" evidence="1">
    <location>
        <begin position="8"/>
        <end position="17"/>
    </location>
</feature>
<dbReference type="Proteomes" id="UP000008311">
    <property type="component" value="Unassembled WGS sequence"/>
</dbReference>
<protein>
    <submittedName>
        <fullName evidence="2">Uncharacterized protein</fullName>
    </submittedName>
</protein>
<dbReference type="AlphaFoldDB" id="B9TIN2"/>
<sequence length="90" mass="10088">MLARETPLRQQRQQQLGRRAHDAAGGRMPAEHAALCVRHRHVQVRAVSRDRARQHQDFQVAAQRGGVRRAGIPQLRHAQAANALQHKAGL</sequence>
<feature type="region of interest" description="Disordered" evidence="1">
    <location>
        <begin position="1"/>
        <end position="31"/>
    </location>
</feature>
<feature type="non-terminal residue" evidence="2">
    <location>
        <position position="90"/>
    </location>
</feature>
<dbReference type="EMBL" id="EQ982753">
    <property type="protein sequence ID" value="EEF24280.1"/>
    <property type="molecule type" value="Genomic_DNA"/>
</dbReference>
<proteinExistence type="predicted"/>
<reference evidence="3" key="1">
    <citation type="journal article" date="2010" name="Nat. Biotechnol.">
        <title>Draft genome sequence of the oilseed species Ricinus communis.</title>
        <authorList>
            <person name="Chan A.P."/>
            <person name="Crabtree J."/>
            <person name="Zhao Q."/>
            <person name="Lorenzi H."/>
            <person name="Orvis J."/>
            <person name="Puiu D."/>
            <person name="Melake-Berhan A."/>
            <person name="Jones K.M."/>
            <person name="Redman J."/>
            <person name="Chen G."/>
            <person name="Cahoon E.B."/>
            <person name="Gedil M."/>
            <person name="Stanke M."/>
            <person name="Haas B.J."/>
            <person name="Wortman J.R."/>
            <person name="Fraser-Liggett C.M."/>
            <person name="Ravel J."/>
            <person name="Rabinowicz P.D."/>
        </authorList>
    </citation>
    <scope>NUCLEOTIDE SEQUENCE [LARGE SCALE GENOMIC DNA]</scope>
    <source>
        <strain evidence="3">cv. Hale</strain>
    </source>
</reference>